<dbReference type="Proteomes" id="UP001168821">
    <property type="component" value="Unassembled WGS sequence"/>
</dbReference>
<protein>
    <submittedName>
        <fullName evidence="1">Uncharacterized protein</fullName>
    </submittedName>
</protein>
<comment type="caution">
    <text evidence="1">The sequence shown here is derived from an EMBL/GenBank/DDBJ whole genome shotgun (WGS) entry which is preliminary data.</text>
</comment>
<reference evidence="1" key="1">
    <citation type="journal article" date="2023" name="G3 (Bethesda)">
        <title>Whole genome assemblies of Zophobas morio and Tenebrio molitor.</title>
        <authorList>
            <person name="Kaur S."/>
            <person name="Stinson S.A."/>
            <person name="diCenzo G.C."/>
        </authorList>
    </citation>
    <scope>NUCLEOTIDE SEQUENCE</scope>
    <source>
        <strain evidence="1">QUZm001</strain>
    </source>
</reference>
<sequence>MTTVTYGTGHIKTTQGIIKICESVICFIGLILIAIDGWSSDLTNAYVVGTASFPPIKVSLWSKYSMLRSSINLHEGVDISKFPCVIAFLKRKGEGYRPKKFLTLRKSQVEEFLIKADSACRCQELVTLLTTCVKDCKTDILVNFQDSKTKIDRHVVIVSGNMENINLVELVRAYMALRPIKTPHQRFFINYDKEKCTVQAVGIHKIGNVPAMVAKYLSLENASS</sequence>
<keyword evidence="2" id="KW-1185">Reference proteome</keyword>
<accession>A0AA38IEH6</accession>
<organism evidence="1 2">
    <name type="scientific">Zophobas morio</name>
    <dbReference type="NCBI Taxonomy" id="2755281"/>
    <lineage>
        <taxon>Eukaryota</taxon>
        <taxon>Metazoa</taxon>
        <taxon>Ecdysozoa</taxon>
        <taxon>Arthropoda</taxon>
        <taxon>Hexapoda</taxon>
        <taxon>Insecta</taxon>
        <taxon>Pterygota</taxon>
        <taxon>Neoptera</taxon>
        <taxon>Endopterygota</taxon>
        <taxon>Coleoptera</taxon>
        <taxon>Polyphaga</taxon>
        <taxon>Cucujiformia</taxon>
        <taxon>Tenebrionidae</taxon>
        <taxon>Zophobas</taxon>
    </lineage>
</organism>
<evidence type="ECO:0000313" key="2">
    <source>
        <dbReference type="Proteomes" id="UP001168821"/>
    </source>
</evidence>
<dbReference type="EMBL" id="JALNTZ010000004">
    <property type="protein sequence ID" value="KAJ3655142.1"/>
    <property type="molecule type" value="Genomic_DNA"/>
</dbReference>
<evidence type="ECO:0000313" key="1">
    <source>
        <dbReference type="EMBL" id="KAJ3655142.1"/>
    </source>
</evidence>
<name>A0AA38IEH6_9CUCU</name>
<proteinExistence type="predicted"/>
<gene>
    <name evidence="1" type="ORF">Zmor_014280</name>
</gene>
<dbReference type="AlphaFoldDB" id="A0AA38IEH6"/>